<dbReference type="EMBL" id="MZ244211">
    <property type="protein sequence ID" value="QWY26477.1"/>
    <property type="molecule type" value="Genomic_DNA"/>
</dbReference>
<evidence type="ECO:0000256" key="1">
    <source>
        <dbReference type="SAM" id="Coils"/>
    </source>
</evidence>
<evidence type="ECO:0000313" key="2">
    <source>
        <dbReference type="EMBL" id="QWY26477.1"/>
    </source>
</evidence>
<name>A0A8F3CIN4_9VIRU</name>
<organism evidence="2">
    <name type="scientific">Ranid herpesvirus 4</name>
    <dbReference type="NCBI Taxonomy" id="2849006"/>
    <lineage>
        <taxon>Viruses</taxon>
        <taxon>Duplodnaviria</taxon>
        <taxon>Heunggongvirae</taxon>
        <taxon>Peploviricota</taxon>
        <taxon>Herviviricetes</taxon>
        <taxon>Herpesvirales</taxon>
    </lineage>
</organism>
<reference evidence="2" key="1">
    <citation type="journal article" date="2021" name="Viruses">
        <title>Discovery and Characterization of Actively Replicating DNA and Retro-Transcribing Viruses in Lower Vertebrate Hosts Based on RNA Sequencing.</title>
        <authorList>
            <person name="Chen X.X."/>
            <person name="Wu W.C."/>
            <person name="Shi M."/>
        </authorList>
    </citation>
    <scope>NUCLEOTIDE SEQUENCE</scope>
    <source>
        <strain evidence="2">Cxx6</strain>
    </source>
</reference>
<reference evidence="2" key="2">
    <citation type="submission" date="2021-04" db="EMBL/GenBank/DDBJ databases">
        <authorList>
            <person name="Chen X."/>
            <person name="Shi M."/>
            <person name="Wu W."/>
        </authorList>
    </citation>
    <scope>NUCLEOTIDE SEQUENCE</scope>
    <source>
        <strain evidence="2">Cxx6</strain>
    </source>
</reference>
<proteinExistence type="predicted"/>
<protein>
    <submittedName>
        <fullName evidence="2">Uncharacterized protein</fullName>
    </submittedName>
</protein>
<keyword evidence="1" id="KW-0175">Coiled coil</keyword>
<accession>A0A8F3CIN4</accession>
<sequence length="229" mass="26361">MGCAVSFTSIVWRCMTGYVRFRKGPSMWNDIEAGYKALSADQEELMSYNTQSTEEQLAEIDIELQNVNRQIAKHSSNKLLTKQQSCLLQCLYAKRDSLLQSQSNTMRCLVDKKSTMCDLKMYKTNKSHLRNMAGLYSLSGITRHSIRHQNKKLMNYEKKTERMETLLEGTESVANIIDEKYENRIERRGGLYDDDDLIKAVEDLPMVQNVDEFNSIDDTKNSINMPGSK</sequence>
<feature type="coiled-coil region" evidence="1">
    <location>
        <begin position="50"/>
        <end position="77"/>
    </location>
</feature>